<gene>
    <name evidence="11 12" type="primary">lpxB</name>
    <name evidence="12" type="ORF">EKE94_02340</name>
</gene>
<dbReference type="Pfam" id="PF02684">
    <property type="entry name" value="LpxB"/>
    <property type="match status" value="1"/>
</dbReference>
<keyword evidence="5 11" id="KW-0444">Lipid biosynthesis</keyword>
<dbReference type="SUPFAM" id="SSF53756">
    <property type="entry name" value="UDP-Glycosyltransferase/glycogen phosphorylase"/>
    <property type="match status" value="1"/>
</dbReference>
<keyword evidence="8 11" id="KW-0808">Transferase</keyword>
<evidence type="ECO:0000313" key="12">
    <source>
        <dbReference type="EMBL" id="RVV99542.1"/>
    </source>
</evidence>
<proteinExistence type="inferred from homology"/>
<evidence type="ECO:0000256" key="10">
    <source>
        <dbReference type="ARBA" id="ARBA00048975"/>
    </source>
</evidence>
<comment type="pathway">
    <text evidence="11">Bacterial outer membrane biogenesis; LPS lipid A biosynthesis.</text>
</comment>
<keyword evidence="9 11" id="KW-0443">Lipid metabolism</keyword>
<evidence type="ECO:0000256" key="4">
    <source>
        <dbReference type="ARBA" id="ARBA00020902"/>
    </source>
</evidence>
<keyword evidence="7 11" id="KW-0328">Glycosyltransferase</keyword>
<evidence type="ECO:0000256" key="2">
    <source>
        <dbReference type="ARBA" id="ARBA00007868"/>
    </source>
</evidence>
<evidence type="ECO:0000256" key="5">
    <source>
        <dbReference type="ARBA" id="ARBA00022516"/>
    </source>
</evidence>
<evidence type="ECO:0000256" key="9">
    <source>
        <dbReference type="ARBA" id="ARBA00023098"/>
    </source>
</evidence>
<name>A0A438ALJ8_9RHOB</name>
<dbReference type="RefSeq" id="WP_127904984.1">
    <property type="nucleotide sequence ID" value="NZ_RQXX01000001.1"/>
</dbReference>
<dbReference type="AlphaFoldDB" id="A0A438ALJ8"/>
<organism evidence="12 13">
    <name type="scientific">Mesobaculum littorinae</name>
    <dbReference type="NCBI Taxonomy" id="2486419"/>
    <lineage>
        <taxon>Bacteria</taxon>
        <taxon>Pseudomonadati</taxon>
        <taxon>Pseudomonadota</taxon>
        <taxon>Alphaproteobacteria</taxon>
        <taxon>Rhodobacterales</taxon>
        <taxon>Roseobacteraceae</taxon>
        <taxon>Mesobaculum</taxon>
    </lineage>
</organism>
<dbReference type="PANTHER" id="PTHR30372">
    <property type="entry name" value="LIPID-A-DISACCHARIDE SYNTHASE"/>
    <property type="match status" value="1"/>
</dbReference>
<dbReference type="Proteomes" id="UP000285908">
    <property type="component" value="Unassembled WGS sequence"/>
</dbReference>
<comment type="function">
    <text evidence="1 11">Condensation of UDP-2,3-diacylglucosamine and 2,3-diacylglucosamine-1-phosphate to form lipid A disaccharide, a precursor of lipid A, a phosphorylated glycolipid that anchors the lipopolysaccharide to the outer membrane of the cell.</text>
</comment>
<comment type="similarity">
    <text evidence="2 11">Belongs to the LpxB family.</text>
</comment>
<dbReference type="UniPathway" id="UPA00973"/>
<dbReference type="GO" id="GO:0008915">
    <property type="term" value="F:lipid-A-disaccharide synthase activity"/>
    <property type="evidence" value="ECO:0007669"/>
    <property type="project" value="UniProtKB-UniRule"/>
</dbReference>
<evidence type="ECO:0000256" key="11">
    <source>
        <dbReference type="HAMAP-Rule" id="MF_00392"/>
    </source>
</evidence>
<keyword evidence="13" id="KW-1185">Reference proteome</keyword>
<dbReference type="EC" id="2.4.1.182" evidence="3 11"/>
<evidence type="ECO:0000256" key="3">
    <source>
        <dbReference type="ARBA" id="ARBA00012687"/>
    </source>
</evidence>
<dbReference type="OrthoDB" id="9801642at2"/>
<dbReference type="GO" id="GO:0009245">
    <property type="term" value="P:lipid A biosynthetic process"/>
    <property type="evidence" value="ECO:0007669"/>
    <property type="project" value="UniProtKB-UniRule"/>
</dbReference>
<reference evidence="12 13" key="1">
    <citation type="submission" date="2018-11" db="EMBL/GenBank/DDBJ databases">
        <title>Mesobaculum littorinae gen. nov., sp. nov., isolated from Littorina scabra that represents a novel genus of the order Rhodobacteraceae.</title>
        <authorList>
            <person name="Li F."/>
        </authorList>
    </citation>
    <scope>NUCLEOTIDE SEQUENCE [LARGE SCALE GENOMIC DNA]</scope>
    <source>
        <strain evidence="12 13">M0103</strain>
    </source>
</reference>
<keyword evidence="6 11" id="KW-0441">Lipid A biosynthesis</keyword>
<accession>A0A438ALJ8</accession>
<dbReference type="EMBL" id="RQXX01000001">
    <property type="protein sequence ID" value="RVV99542.1"/>
    <property type="molecule type" value="Genomic_DNA"/>
</dbReference>
<dbReference type="Gene3D" id="3.40.50.2000">
    <property type="entry name" value="Glycogen Phosphorylase B"/>
    <property type="match status" value="1"/>
</dbReference>
<evidence type="ECO:0000256" key="8">
    <source>
        <dbReference type="ARBA" id="ARBA00022679"/>
    </source>
</evidence>
<evidence type="ECO:0000256" key="7">
    <source>
        <dbReference type="ARBA" id="ARBA00022676"/>
    </source>
</evidence>
<dbReference type="HAMAP" id="MF_00392">
    <property type="entry name" value="LpxB"/>
    <property type="match status" value="1"/>
</dbReference>
<protein>
    <recommendedName>
        <fullName evidence="4 11">Lipid-A-disaccharide synthase</fullName>
        <ecNumber evidence="3 11">2.4.1.182</ecNumber>
    </recommendedName>
</protein>
<dbReference type="NCBIfam" id="TIGR00215">
    <property type="entry name" value="lpxB"/>
    <property type="match status" value="1"/>
</dbReference>
<sequence>MKVFLVAGEPSGDRLGAALMRGLTELVPGVTFLGVGGPEMAAQGLSSLFPMDELSVMGLAEVLPRYPQLKRRMHQTAQAVLDTGPDVLVTIDSPDFCLRVAKEVRKVRHVHTVHYVAPSVWAWRPGRATKMARHVDQVLALLPFEPPYLEAAGLRCDFVGHPVVAEPVVPERDARRFREEFGIGSAPLLLALPGSRRSEVQRLAPVFGQALGPLRDRHPDLRVVVPAAAAVAEQVADAIASWPGRAILLDPRDDPASAAVNKARAFAAADAALAASGTVSLELAAAGTPMVIAYDMNRLTWAIMRRMVRIDTVTLVNLVTDSRVVPEFLGPACQPEPIAEALGDLLRAPDLQTPALSRTMQALGRGGEAPGLRAARAILDGLTAGRGI</sequence>
<dbReference type="GO" id="GO:0016020">
    <property type="term" value="C:membrane"/>
    <property type="evidence" value="ECO:0007669"/>
    <property type="project" value="GOC"/>
</dbReference>
<evidence type="ECO:0000256" key="6">
    <source>
        <dbReference type="ARBA" id="ARBA00022556"/>
    </source>
</evidence>
<comment type="caution">
    <text evidence="12">The sequence shown here is derived from an EMBL/GenBank/DDBJ whole genome shotgun (WGS) entry which is preliminary data.</text>
</comment>
<dbReference type="InterPro" id="IPR003835">
    <property type="entry name" value="Glyco_trans_19"/>
</dbReference>
<evidence type="ECO:0000313" key="13">
    <source>
        <dbReference type="Proteomes" id="UP000285908"/>
    </source>
</evidence>
<comment type="catalytic activity">
    <reaction evidence="10 11">
        <text>a lipid X + a UDP-2-N,3-O-bis[(3R)-3-hydroxyacyl]-alpha-D-glucosamine = a lipid A disaccharide + UDP + H(+)</text>
        <dbReference type="Rhea" id="RHEA:67828"/>
        <dbReference type="ChEBI" id="CHEBI:15378"/>
        <dbReference type="ChEBI" id="CHEBI:58223"/>
        <dbReference type="ChEBI" id="CHEBI:137748"/>
        <dbReference type="ChEBI" id="CHEBI:176338"/>
        <dbReference type="ChEBI" id="CHEBI:176343"/>
        <dbReference type="EC" id="2.4.1.182"/>
    </reaction>
</comment>
<dbReference type="GO" id="GO:0005543">
    <property type="term" value="F:phospholipid binding"/>
    <property type="evidence" value="ECO:0007669"/>
    <property type="project" value="TreeGrafter"/>
</dbReference>
<evidence type="ECO:0000256" key="1">
    <source>
        <dbReference type="ARBA" id="ARBA00002056"/>
    </source>
</evidence>
<dbReference type="PANTHER" id="PTHR30372:SF4">
    <property type="entry name" value="LIPID-A-DISACCHARIDE SYNTHASE, MITOCHONDRIAL-RELATED"/>
    <property type="match status" value="1"/>
</dbReference>